<dbReference type="PANTHER" id="PTHR43194">
    <property type="entry name" value="HYDROLASE ALPHA/BETA FOLD FAMILY"/>
    <property type="match status" value="1"/>
</dbReference>
<feature type="transmembrane region" description="Helical" evidence="1">
    <location>
        <begin position="41"/>
        <end position="60"/>
    </location>
</feature>
<comment type="caution">
    <text evidence="3">The sequence shown here is derived from an EMBL/GenBank/DDBJ whole genome shotgun (WGS) entry which is preliminary data.</text>
</comment>
<feature type="transmembrane region" description="Helical" evidence="1">
    <location>
        <begin position="17"/>
        <end position="34"/>
    </location>
</feature>
<dbReference type="Pfam" id="PF12146">
    <property type="entry name" value="Hydrolase_4"/>
    <property type="match status" value="1"/>
</dbReference>
<dbReference type="EMBL" id="JAHOPB010000001">
    <property type="protein sequence ID" value="MBU8873472.1"/>
    <property type="molecule type" value="Genomic_DNA"/>
</dbReference>
<feature type="transmembrane region" description="Helical" evidence="1">
    <location>
        <begin position="66"/>
        <end position="86"/>
    </location>
</feature>
<dbReference type="InterPro" id="IPR050228">
    <property type="entry name" value="Carboxylesterase_BioH"/>
</dbReference>
<evidence type="ECO:0000259" key="2">
    <source>
        <dbReference type="Pfam" id="PF12146"/>
    </source>
</evidence>
<dbReference type="RefSeq" id="WP_216957712.1">
    <property type="nucleotide sequence ID" value="NZ_JAHOPB010000001.1"/>
</dbReference>
<organism evidence="3 4">
    <name type="scientific">Reyranella humidisoli</name>
    <dbReference type="NCBI Taxonomy" id="2849149"/>
    <lineage>
        <taxon>Bacteria</taxon>
        <taxon>Pseudomonadati</taxon>
        <taxon>Pseudomonadota</taxon>
        <taxon>Alphaproteobacteria</taxon>
        <taxon>Hyphomicrobiales</taxon>
        <taxon>Reyranellaceae</taxon>
        <taxon>Reyranella</taxon>
    </lineage>
</organism>
<dbReference type="Proteomes" id="UP000727907">
    <property type="component" value="Unassembled WGS sequence"/>
</dbReference>
<evidence type="ECO:0000256" key="1">
    <source>
        <dbReference type="SAM" id="Phobius"/>
    </source>
</evidence>
<evidence type="ECO:0000313" key="3">
    <source>
        <dbReference type="EMBL" id="MBU8873472.1"/>
    </source>
</evidence>
<feature type="domain" description="Serine aminopeptidase S33" evidence="2">
    <location>
        <begin position="241"/>
        <end position="471"/>
    </location>
</feature>
<keyword evidence="4" id="KW-1185">Reference proteome</keyword>
<proteinExistence type="predicted"/>
<dbReference type="InterPro" id="IPR046730">
    <property type="entry name" value="DUF6622"/>
</dbReference>
<feature type="transmembrane region" description="Helical" evidence="1">
    <location>
        <begin position="172"/>
        <end position="193"/>
    </location>
</feature>
<dbReference type="InterPro" id="IPR022742">
    <property type="entry name" value="Hydrolase_4"/>
</dbReference>
<dbReference type="Pfam" id="PF20327">
    <property type="entry name" value="DUF6622"/>
    <property type="match status" value="1"/>
</dbReference>
<keyword evidence="1" id="KW-0472">Membrane</keyword>
<feature type="transmembrane region" description="Helical" evidence="1">
    <location>
        <begin position="138"/>
        <end position="160"/>
    </location>
</feature>
<accession>A0ABS6IFV5</accession>
<name>A0ABS6IFV5_9HYPH</name>
<reference evidence="3 4" key="1">
    <citation type="submission" date="2021-06" db="EMBL/GenBank/DDBJ databases">
        <authorList>
            <person name="Lee D.H."/>
        </authorList>
    </citation>
    <scope>NUCLEOTIDE SEQUENCE [LARGE SCALE GENOMIC DNA]</scope>
    <source>
        <strain evidence="3 4">MMS21-HV4-11</strain>
    </source>
</reference>
<keyword evidence="1" id="KW-1133">Transmembrane helix</keyword>
<gene>
    <name evidence="3" type="ORF">KQ910_06835</name>
</gene>
<dbReference type="GO" id="GO:0016787">
    <property type="term" value="F:hydrolase activity"/>
    <property type="evidence" value="ECO:0007669"/>
    <property type="project" value="UniProtKB-KW"/>
</dbReference>
<protein>
    <submittedName>
        <fullName evidence="3">Alpha/beta hydrolase</fullName>
    </submittedName>
</protein>
<dbReference type="PANTHER" id="PTHR43194:SF2">
    <property type="entry name" value="PEROXISOMAL MEMBRANE PROTEIN LPX1"/>
    <property type="match status" value="1"/>
</dbReference>
<feature type="transmembrane region" description="Helical" evidence="1">
    <location>
        <begin position="106"/>
        <end position="132"/>
    </location>
</feature>
<evidence type="ECO:0000313" key="4">
    <source>
        <dbReference type="Proteomes" id="UP000727907"/>
    </source>
</evidence>
<keyword evidence="1" id="KW-0812">Transmembrane</keyword>
<keyword evidence="3" id="KW-0378">Hydrolase</keyword>
<sequence>MQSPFETIFQIVTHTPLWVWPLMALVVWLGVLGLRQRTLPLWRLAILPVVGLLFSVAGIGQLPRPALASVTWLAALAVGLPLGLWLGRRRAVRRLDDGRLELAGGWFMLAFGLSIFAVRYALGVVFGMAPALRAEPAWIALAGGGGGLVAGIGLGWLGGVGAVRSSRWMPRLAWAPAVLVLLVVASFAGVIALSTPGELPRLAAGDSLPGSDKWNPAEIPAVRRVAARDGAPLTYRLYPGSVDRVVVLVHGSSGASISMHKSAQALQAAGATVYAISLRGHGGSGTVNGDTSYRSQLDDDLMDFIKATGLTDPKIKRTLIGFSSGGGFVLRTASGPNRHAFDAYLAISPYIAQDSPTNRPASGGWASVAVPRVVALSILDGLGLPLFQNLEVVRFATAARPSENRTPVYSFRLAVGLQLSREWRAELARIDRPTAIVVGAQDELFRAEQYRPLFGTLNKHVVVEIVPEFGHLDMIAQEQAVAAVALLWRRLL</sequence>